<accession>A0ABR3KP52</accession>
<comment type="caution">
    <text evidence="1">The sequence shown here is derived from an EMBL/GenBank/DDBJ whole genome shotgun (WGS) entry which is preliminary data.</text>
</comment>
<proteinExistence type="predicted"/>
<dbReference type="GO" id="GO:0016874">
    <property type="term" value="F:ligase activity"/>
    <property type="evidence" value="ECO:0007669"/>
    <property type="project" value="UniProtKB-KW"/>
</dbReference>
<dbReference type="PANTHER" id="PTHR10947:SF0">
    <property type="entry name" value="PHENYLALANINE--TRNA LIGASE BETA SUBUNIT"/>
    <property type="match status" value="1"/>
</dbReference>
<name>A0ABR3KP52_TRISP</name>
<dbReference type="Proteomes" id="UP001558632">
    <property type="component" value="Unassembled WGS sequence"/>
</dbReference>
<gene>
    <name evidence="1" type="ORF">TSPI_08954</name>
</gene>
<protein>
    <submittedName>
        <fullName evidence="1">Phenylalanine--tRNA ligase beta subunit</fullName>
    </submittedName>
</protein>
<organism evidence="1 2">
    <name type="scientific">Trichinella spiralis</name>
    <name type="common">Trichina worm</name>
    <dbReference type="NCBI Taxonomy" id="6334"/>
    <lineage>
        <taxon>Eukaryota</taxon>
        <taxon>Metazoa</taxon>
        <taxon>Ecdysozoa</taxon>
        <taxon>Nematoda</taxon>
        <taxon>Enoplea</taxon>
        <taxon>Dorylaimia</taxon>
        <taxon>Trichinellida</taxon>
        <taxon>Trichinellidae</taxon>
        <taxon>Trichinella</taxon>
    </lineage>
</organism>
<dbReference type="EMBL" id="JBEUSY010000199">
    <property type="protein sequence ID" value="KAL1242423.1"/>
    <property type="molecule type" value="Genomic_DNA"/>
</dbReference>
<keyword evidence="2" id="KW-1185">Reference proteome</keyword>
<sequence length="99" mass="11051">MFSVYCDQPYQVDPVEVISPGGIRQTYPILSCRTGSVSASKVNRTIGVKLPSVTIAQLLNRMGISAEVGSEDRMLLLHMVTITLRRNYHQLLLQAINYI</sequence>
<dbReference type="Gene3D" id="3.30.56.10">
    <property type="match status" value="1"/>
</dbReference>
<reference evidence="1 2" key="1">
    <citation type="submission" date="2024-07" db="EMBL/GenBank/DDBJ databases">
        <title>Enhanced genomic and transcriptomic resources for Trichinella pseudospiralis and T. spiralis underpin the discovery of pronounced molecular differences between stages and species.</title>
        <authorList>
            <person name="Pasi K.K."/>
            <person name="La Rosa G."/>
            <person name="Gomez-Morales M.A."/>
            <person name="Tosini F."/>
            <person name="Sumanam S."/>
            <person name="Young N.D."/>
            <person name="Chang B.C."/>
            <person name="Robin G.B."/>
        </authorList>
    </citation>
    <scope>NUCLEOTIDE SEQUENCE [LARGE SCALE GENOMIC DNA]</scope>
    <source>
        <strain evidence="1">ISS534</strain>
    </source>
</reference>
<dbReference type="PANTHER" id="PTHR10947">
    <property type="entry name" value="PHENYLALANYL-TRNA SYNTHETASE BETA CHAIN AND LEUCINE-RICH REPEAT-CONTAINING PROTEIN 47"/>
    <property type="match status" value="1"/>
</dbReference>
<keyword evidence="1" id="KW-0436">Ligase</keyword>
<evidence type="ECO:0000313" key="2">
    <source>
        <dbReference type="Proteomes" id="UP001558632"/>
    </source>
</evidence>
<dbReference type="InterPro" id="IPR045060">
    <property type="entry name" value="Phe-tRNA-ligase_IIc_bsu"/>
</dbReference>
<evidence type="ECO:0000313" key="1">
    <source>
        <dbReference type="EMBL" id="KAL1242423.1"/>
    </source>
</evidence>